<evidence type="ECO:0000313" key="4">
    <source>
        <dbReference type="EMBL" id="NEU67860.1"/>
    </source>
</evidence>
<proteinExistence type="predicted"/>
<dbReference type="PANTHER" id="PTHR31151:SF0">
    <property type="entry name" value="PROLINE-TRNA LIGASE (DUF1680)"/>
    <property type="match status" value="1"/>
</dbReference>
<dbReference type="InterPro" id="IPR012878">
    <property type="entry name" value="Beta-AFase-like_GH127_cat"/>
</dbReference>
<reference evidence="4 5" key="1">
    <citation type="submission" date="2020-02" db="EMBL/GenBank/DDBJ databases">
        <title>Draft genome sequence of two Spirosoma agri KCTC 52727 and Spirosoma terrae KCTC 52035.</title>
        <authorList>
            <person name="Rojas J."/>
            <person name="Ambika Manirajan B."/>
            <person name="Ratering S."/>
            <person name="Suarez C."/>
            <person name="Schnell S."/>
        </authorList>
    </citation>
    <scope>NUCLEOTIDE SEQUENCE [LARGE SCALE GENOMIC DNA]</scope>
    <source>
        <strain evidence="4 5">KCTC 52727</strain>
    </source>
</reference>
<evidence type="ECO:0000313" key="5">
    <source>
        <dbReference type="Proteomes" id="UP000477386"/>
    </source>
</evidence>
<dbReference type="Pfam" id="PF07944">
    <property type="entry name" value="Beta-AFase-like_GH127_cat"/>
    <property type="match status" value="1"/>
</dbReference>
<evidence type="ECO:0000259" key="2">
    <source>
        <dbReference type="Pfam" id="PF07944"/>
    </source>
</evidence>
<dbReference type="InterPro" id="IPR008928">
    <property type="entry name" value="6-hairpin_glycosidase_sf"/>
</dbReference>
<evidence type="ECO:0000259" key="3">
    <source>
        <dbReference type="Pfam" id="PF20736"/>
    </source>
</evidence>
<feature type="chain" id="PRO_5026894097" description="Glycoside hydrolase family 127 protein" evidence="1">
    <location>
        <begin position="17"/>
        <end position="678"/>
    </location>
</feature>
<organism evidence="4 5">
    <name type="scientific">Spirosoma agri</name>
    <dbReference type="NCBI Taxonomy" id="1987381"/>
    <lineage>
        <taxon>Bacteria</taxon>
        <taxon>Pseudomonadati</taxon>
        <taxon>Bacteroidota</taxon>
        <taxon>Cytophagia</taxon>
        <taxon>Cytophagales</taxon>
        <taxon>Cytophagaceae</taxon>
        <taxon>Spirosoma</taxon>
    </lineage>
</organism>
<accession>A0A6M0IHV3</accession>
<dbReference type="Proteomes" id="UP000477386">
    <property type="component" value="Unassembled WGS sequence"/>
</dbReference>
<dbReference type="InterPro" id="IPR049046">
    <property type="entry name" value="Beta-AFase-like_GH127_middle"/>
</dbReference>
<name>A0A6M0IHV3_9BACT</name>
<protein>
    <recommendedName>
        <fullName evidence="6">Glycoside hydrolase family 127 protein</fullName>
    </recommendedName>
</protein>
<dbReference type="Pfam" id="PF20736">
    <property type="entry name" value="Glyco_hydro127M"/>
    <property type="match status" value="1"/>
</dbReference>
<feature type="domain" description="Non-reducing end beta-L-arabinofuranosidase-like GH127 catalytic" evidence="2">
    <location>
        <begin position="91"/>
        <end position="421"/>
    </location>
</feature>
<evidence type="ECO:0000256" key="1">
    <source>
        <dbReference type="SAM" id="SignalP"/>
    </source>
</evidence>
<comment type="caution">
    <text evidence="4">The sequence shown here is derived from an EMBL/GenBank/DDBJ whole genome shotgun (WGS) entry which is preliminary data.</text>
</comment>
<gene>
    <name evidence="4" type="ORF">GK091_13295</name>
</gene>
<evidence type="ECO:0008006" key="6">
    <source>
        <dbReference type="Google" id="ProtNLM"/>
    </source>
</evidence>
<feature type="domain" description="Non-reducing end beta-L-arabinofuranosidase-like GH127 middle" evidence="3">
    <location>
        <begin position="437"/>
        <end position="528"/>
    </location>
</feature>
<dbReference type="GO" id="GO:0005975">
    <property type="term" value="P:carbohydrate metabolic process"/>
    <property type="evidence" value="ECO:0007669"/>
    <property type="project" value="InterPro"/>
</dbReference>
<keyword evidence="1" id="KW-0732">Signal</keyword>
<dbReference type="SUPFAM" id="SSF48208">
    <property type="entry name" value="Six-hairpin glycosidases"/>
    <property type="match status" value="1"/>
</dbReference>
<dbReference type="EMBL" id="JAAGNZ010000001">
    <property type="protein sequence ID" value="NEU67860.1"/>
    <property type="molecule type" value="Genomic_DNA"/>
</dbReference>
<dbReference type="PANTHER" id="PTHR31151">
    <property type="entry name" value="PROLINE-TRNA LIGASE (DUF1680)"/>
    <property type="match status" value="1"/>
</dbReference>
<dbReference type="AlphaFoldDB" id="A0A6M0IHV3"/>
<dbReference type="RefSeq" id="WP_164038664.1">
    <property type="nucleotide sequence ID" value="NZ_JAAGNZ010000001.1"/>
</dbReference>
<sequence>MKYLLLSLLTATTVFAQTPRKPLYSNSRAPLALQKYVELPLGAIKPDGWIRHQLEVMRDGATGHLDEYYPKIRDDNGWLGGKGDGWEETPYWLDGAVPLAYLLDDKTLKDKVQKYINWSLDHQRPNGFFGAYTKAELANGGKMKDCADGEDWWPRMVMLKVLQQYYSATRDARVIPFMTRYFTYQHESLKTCPLNKWSEWAESRGGDNIMAVYWLYNQTGDKFLLDLADTLYKQTTNWTDLLGGRNWAIGAAVNQTNQRWMDRHAVNVGMGLKLPAEYYRGKKEATYLTAVKTGFNDLMTLHGLPHGMFSGDEDLHGNEPTQGVELCAIVETMFSLEEIIGVTGDPWYMDVLERMTFNALPTQTTDDYHSRQYFQIANQVQISRGVYDFSLPFDRGMTNVFGPYAGYTCCTANMHQGWTKYVSHLWYASGNGLAALEYAPNTVTANVADGTTVTIQESTSYPFDDQINFTISLPKPTTFPLALRIPGWCTEATILLNGAKLRSDKGGQVVSLNRAWKDGDKVTLQLPMQVRTSNWAKNSRTIERGPLVYALKVESDITEKSIKEEGNYYEYQPKSSGQGGQWNYGLPKALVTDPVKNTTVSLKPISANFVWNEANAPIEIKTTGRQIPSWKIVEGVARQPVTPRDGVYKGEVSDKPETITLIPYGCTKLRIVAFPVVP</sequence>
<feature type="signal peptide" evidence="1">
    <location>
        <begin position="1"/>
        <end position="16"/>
    </location>
</feature>
<keyword evidence="5" id="KW-1185">Reference proteome</keyword>